<keyword evidence="4" id="KW-0378">Hydrolase</keyword>
<protein>
    <recommendedName>
        <fullName evidence="9">Peptidase M48 domain-containing protein</fullName>
    </recommendedName>
</protein>
<accession>A0A809RJM6</accession>
<keyword evidence="2" id="KW-0645">Protease</keyword>
<dbReference type="EMBL" id="AP021857">
    <property type="protein sequence ID" value="BBO19632.1"/>
    <property type="molecule type" value="Genomic_DNA"/>
</dbReference>
<evidence type="ECO:0000313" key="11">
    <source>
        <dbReference type="Proteomes" id="UP000662914"/>
    </source>
</evidence>
<dbReference type="PANTHER" id="PTHR22726:SF1">
    <property type="entry name" value="METALLOENDOPEPTIDASE OMA1, MITOCHONDRIAL"/>
    <property type="match status" value="1"/>
</dbReference>
<dbReference type="Proteomes" id="UP000662914">
    <property type="component" value="Chromosome"/>
</dbReference>
<feature type="signal peptide" evidence="8">
    <location>
        <begin position="1"/>
        <end position="21"/>
    </location>
</feature>
<feature type="compositionally biased region" description="Low complexity" evidence="7">
    <location>
        <begin position="403"/>
        <end position="460"/>
    </location>
</feature>
<feature type="compositionally biased region" description="Low complexity" evidence="7">
    <location>
        <begin position="356"/>
        <end position="370"/>
    </location>
</feature>
<keyword evidence="6" id="KW-0482">Metalloprotease</keyword>
<dbReference type="GO" id="GO:0004222">
    <property type="term" value="F:metalloendopeptidase activity"/>
    <property type="evidence" value="ECO:0007669"/>
    <property type="project" value="InterPro"/>
</dbReference>
<feature type="compositionally biased region" description="Basic residues" evidence="7">
    <location>
        <begin position="463"/>
        <end position="472"/>
    </location>
</feature>
<gene>
    <name evidence="10" type="ORF">DSYM_03310</name>
</gene>
<name>A0A809RJM6_9PROT</name>
<dbReference type="GO" id="GO:0046872">
    <property type="term" value="F:metal ion binding"/>
    <property type="evidence" value="ECO:0007669"/>
    <property type="project" value="UniProtKB-KW"/>
</dbReference>
<dbReference type="PANTHER" id="PTHR22726">
    <property type="entry name" value="METALLOENDOPEPTIDASE OMA1"/>
    <property type="match status" value="1"/>
</dbReference>
<dbReference type="Pfam" id="PF01435">
    <property type="entry name" value="Peptidase_M48"/>
    <property type="match status" value="1"/>
</dbReference>
<keyword evidence="3" id="KW-0479">Metal-binding</keyword>
<keyword evidence="5" id="KW-0862">Zinc</keyword>
<feature type="region of interest" description="Disordered" evidence="7">
    <location>
        <begin position="291"/>
        <end position="481"/>
    </location>
</feature>
<evidence type="ECO:0000313" key="10">
    <source>
        <dbReference type="EMBL" id="BBO19632.1"/>
    </source>
</evidence>
<evidence type="ECO:0000256" key="1">
    <source>
        <dbReference type="ARBA" id="ARBA00001947"/>
    </source>
</evidence>
<dbReference type="InterPro" id="IPR001915">
    <property type="entry name" value="Peptidase_M48"/>
</dbReference>
<reference evidence="10" key="1">
    <citation type="journal article" name="DNA Res.">
        <title>The physiological potential of anammox bacteria as revealed by their core genome structure.</title>
        <authorList>
            <person name="Okubo T."/>
            <person name="Toyoda A."/>
            <person name="Fukuhara K."/>
            <person name="Uchiyama I."/>
            <person name="Harigaya Y."/>
            <person name="Kuroiwa M."/>
            <person name="Suzuki T."/>
            <person name="Murakami Y."/>
            <person name="Suwa Y."/>
            <person name="Takami H."/>
        </authorList>
    </citation>
    <scope>NUCLEOTIDE SEQUENCE</scope>
    <source>
        <strain evidence="10">317325-3</strain>
    </source>
</reference>
<dbReference type="GO" id="GO:0051603">
    <property type="term" value="P:proteolysis involved in protein catabolic process"/>
    <property type="evidence" value="ECO:0007669"/>
    <property type="project" value="TreeGrafter"/>
</dbReference>
<sequence>MNLHYAVPARASLRMALLAGACLLLQGCTTSPTSGRAQFNILPGSLETTVPDLRFEVKTMIATAGGACGEEPSSCPIRAEAEQLTQRIAPIADHLGAKAVELSPELAARVPVIEVFVVPSESASVTSSAGGKIAIDAGLARLGLSDTDLALALGREFGRLAAAHHRESTSAGLAVSLVASSPLVGAYVATSLLADLLFPMGALVKVGISLLGSMGTEQLVELSQQDEADAFAAKLMAAAGYDLGELAQARPALEGSSAQFGWLSGYAKSRGKVAALAPQSVMLARTSGDAPFAPAANPDETAPPKEAVAPVPASPDAADAAAEVRQVASATRAAPAPLDGMTAETAASPPPPPPSETLAAAQAPAVETPAGSMDQSSAESQKPSAAAIARAEEVAAEPERPDAAIAGKKPAASAKAGAVKPRPRSAKAPTAQAAPTKARPATSKAVAKPKTGPKAAAKAPAKPPRKLVRKPPSKPSPSLSD</sequence>
<evidence type="ECO:0000259" key="9">
    <source>
        <dbReference type="Pfam" id="PF01435"/>
    </source>
</evidence>
<evidence type="ECO:0000256" key="6">
    <source>
        <dbReference type="ARBA" id="ARBA00023049"/>
    </source>
</evidence>
<dbReference type="InterPro" id="IPR051156">
    <property type="entry name" value="Mito/Outer_Membr_Metalloprot"/>
</dbReference>
<dbReference type="GO" id="GO:0016020">
    <property type="term" value="C:membrane"/>
    <property type="evidence" value="ECO:0007669"/>
    <property type="project" value="TreeGrafter"/>
</dbReference>
<evidence type="ECO:0000256" key="8">
    <source>
        <dbReference type="SAM" id="SignalP"/>
    </source>
</evidence>
<dbReference type="AlphaFoldDB" id="A0A809RJM6"/>
<feature type="compositionally biased region" description="Low complexity" evidence="7">
    <location>
        <begin position="304"/>
        <end position="330"/>
    </location>
</feature>
<evidence type="ECO:0000256" key="2">
    <source>
        <dbReference type="ARBA" id="ARBA00022670"/>
    </source>
</evidence>
<evidence type="ECO:0000256" key="4">
    <source>
        <dbReference type="ARBA" id="ARBA00022801"/>
    </source>
</evidence>
<feature type="compositionally biased region" description="Basic and acidic residues" evidence="7">
    <location>
        <begin position="390"/>
        <end position="402"/>
    </location>
</feature>
<proteinExistence type="predicted"/>
<evidence type="ECO:0000256" key="7">
    <source>
        <dbReference type="SAM" id="MobiDB-lite"/>
    </source>
</evidence>
<evidence type="ECO:0000256" key="5">
    <source>
        <dbReference type="ARBA" id="ARBA00022833"/>
    </source>
</evidence>
<feature type="domain" description="Peptidase M48" evidence="9">
    <location>
        <begin position="129"/>
        <end position="250"/>
    </location>
</feature>
<keyword evidence="8" id="KW-0732">Signal</keyword>
<feature type="compositionally biased region" description="Polar residues" evidence="7">
    <location>
        <begin position="373"/>
        <end position="383"/>
    </location>
</feature>
<comment type="cofactor">
    <cofactor evidence="1">
        <name>Zn(2+)</name>
        <dbReference type="ChEBI" id="CHEBI:29105"/>
    </cofactor>
</comment>
<feature type="chain" id="PRO_5035260182" description="Peptidase M48 domain-containing protein" evidence="8">
    <location>
        <begin position="22"/>
        <end position="481"/>
    </location>
</feature>
<organism evidence="10 11">
    <name type="scientific">Candidatus Desulfobacillus denitrificans</name>
    <dbReference type="NCBI Taxonomy" id="2608985"/>
    <lineage>
        <taxon>Bacteria</taxon>
        <taxon>Pseudomonadati</taxon>
        <taxon>Pseudomonadota</taxon>
        <taxon>Betaproteobacteria</taxon>
        <taxon>Candidatus Desulfobacillus</taxon>
    </lineage>
</organism>
<evidence type="ECO:0000256" key="3">
    <source>
        <dbReference type="ARBA" id="ARBA00022723"/>
    </source>
</evidence>
<dbReference type="KEGG" id="ddz:DSYM_03310"/>